<evidence type="ECO:0000313" key="2">
    <source>
        <dbReference type="EMBL" id="CAD7246563.1"/>
    </source>
</evidence>
<protein>
    <submittedName>
        <fullName evidence="2">Uncharacterized protein</fullName>
    </submittedName>
</protein>
<evidence type="ECO:0000256" key="1">
    <source>
        <dbReference type="SAM" id="MobiDB-lite"/>
    </source>
</evidence>
<dbReference type="OrthoDB" id="5960226at2759"/>
<evidence type="ECO:0000313" key="3">
    <source>
        <dbReference type="Proteomes" id="UP000677054"/>
    </source>
</evidence>
<sequence length="179" mass="20305">MLPGEEITSLAMQAVWRKAVFEEGAVLHRPNMFYEGSGKDCRLQVQHLNYQQGERKGSAGSVALLAVDDIQSVHMASTGVDLGNVQQTQSKWATYTDNMYQDGEWHQEHNSQESSNEQESKRQKPEAVKVIPNHGNASSKWGNVWHFLHMKKLLQLTTYTVLLTQKKEPPTLDKDTRIV</sequence>
<keyword evidence="3" id="KW-1185">Reference proteome</keyword>
<feature type="compositionally biased region" description="Basic and acidic residues" evidence="1">
    <location>
        <begin position="118"/>
        <end position="127"/>
    </location>
</feature>
<organism evidence="2">
    <name type="scientific">Darwinula stevensoni</name>
    <dbReference type="NCBI Taxonomy" id="69355"/>
    <lineage>
        <taxon>Eukaryota</taxon>
        <taxon>Metazoa</taxon>
        <taxon>Ecdysozoa</taxon>
        <taxon>Arthropoda</taxon>
        <taxon>Crustacea</taxon>
        <taxon>Oligostraca</taxon>
        <taxon>Ostracoda</taxon>
        <taxon>Podocopa</taxon>
        <taxon>Podocopida</taxon>
        <taxon>Darwinulocopina</taxon>
        <taxon>Darwinuloidea</taxon>
        <taxon>Darwinulidae</taxon>
        <taxon>Darwinula</taxon>
    </lineage>
</organism>
<reference evidence="2" key="1">
    <citation type="submission" date="2020-11" db="EMBL/GenBank/DDBJ databases">
        <authorList>
            <person name="Tran Van P."/>
        </authorList>
    </citation>
    <scope>NUCLEOTIDE SEQUENCE</scope>
</reference>
<proteinExistence type="predicted"/>
<gene>
    <name evidence="2" type="ORF">DSTB1V02_LOCUS6411</name>
</gene>
<feature type="region of interest" description="Disordered" evidence="1">
    <location>
        <begin position="106"/>
        <end position="135"/>
    </location>
</feature>
<dbReference type="Proteomes" id="UP000677054">
    <property type="component" value="Unassembled WGS sequence"/>
</dbReference>
<dbReference type="EMBL" id="CAJPEV010001169">
    <property type="protein sequence ID" value="CAG0891149.1"/>
    <property type="molecule type" value="Genomic_DNA"/>
</dbReference>
<dbReference type="AlphaFoldDB" id="A0A7R8XA78"/>
<name>A0A7R8XA78_9CRUS</name>
<accession>A0A7R8XA78</accession>
<dbReference type="EMBL" id="LR900686">
    <property type="protein sequence ID" value="CAD7246563.1"/>
    <property type="molecule type" value="Genomic_DNA"/>
</dbReference>